<dbReference type="NCBIfam" id="NF047358">
    <property type="entry name" value="TenpIN"/>
    <property type="match status" value="1"/>
</dbReference>
<dbReference type="Proteomes" id="UP000011747">
    <property type="component" value="Unassembled WGS sequence"/>
</dbReference>
<evidence type="ECO:0000313" key="2">
    <source>
        <dbReference type="Proteomes" id="UP000011747"/>
    </source>
</evidence>
<comment type="caution">
    <text evidence="1">The sequence shown here is derived from an EMBL/GenBank/DDBJ whole genome shotgun (WGS) entry which is preliminary data.</text>
</comment>
<organism evidence="1 2">
    <name type="scientific">Bacillus smithii 7_3_47FAA</name>
    <dbReference type="NCBI Taxonomy" id="665952"/>
    <lineage>
        <taxon>Bacteria</taxon>
        <taxon>Bacillati</taxon>
        <taxon>Bacillota</taxon>
        <taxon>Bacilli</taxon>
        <taxon>Bacillales</taxon>
        <taxon>Bacillaceae</taxon>
        <taxon>Bacillus</taxon>
    </lineage>
</organism>
<dbReference type="RefSeq" id="WP_003352732.1">
    <property type="nucleotide sequence ID" value="NZ_JH414741.1"/>
</dbReference>
<dbReference type="CDD" id="cd17493">
    <property type="entry name" value="toxin_TenpN"/>
    <property type="match status" value="1"/>
</dbReference>
<keyword evidence="2" id="KW-1185">Reference proteome</keyword>
<proteinExistence type="predicted"/>
<dbReference type="InterPro" id="IPR049929">
    <property type="entry name" value="TenpN-like"/>
</dbReference>
<reference evidence="1 2" key="1">
    <citation type="submission" date="2011-09" db="EMBL/GenBank/DDBJ databases">
        <title>The Genome Sequence of Bacillus smithii 7_3_47FAA.</title>
        <authorList>
            <consortium name="The Broad Institute Genome Sequencing Platform"/>
            <person name="Earl A."/>
            <person name="Ward D."/>
            <person name="Feldgarden M."/>
            <person name="Gevers D."/>
            <person name="Daigneault M."/>
            <person name="Strauss J."/>
            <person name="Allen-Vercoe E."/>
            <person name="Young S.K."/>
            <person name="Zeng Q."/>
            <person name="Gargeya S."/>
            <person name="Fitzgerald M."/>
            <person name="Haas B."/>
            <person name="Abouelleil A."/>
            <person name="Alvarado L."/>
            <person name="Arachchi H.M."/>
            <person name="Berlin A."/>
            <person name="Brown A."/>
            <person name="Chapman S.B."/>
            <person name="Chen Z."/>
            <person name="Dunbar C."/>
            <person name="Freedman E."/>
            <person name="Gearin G."/>
            <person name="Goldberg J."/>
            <person name="Griggs A."/>
            <person name="Gujja S."/>
            <person name="Heiman D."/>
            <person name="Howarth C."/>
            <person name="Larson L."/>
            <person name="Lui A."/>
            <person name="MacDonald P.J.P."/>
            <person name="Montmayeur A."/>
            <person name="Murphy C."/>
            <person name="Neiman D."/>
            <person name="Pearson M."/>
            <person name="Priest M."/>
            <person name="Roberts A."/>
            <person name="Saif S."/>
            <person name="Shea T."/>
            <person name="Shenoy N."/>
            <person name="Sisk P."/>
            <person name="Stolte C."/>
            <person name="Sykes S."/>
            <person name="Wortman J."/>
            <person name="Nusbaum C."/>
            <person name="Birren B."/>
        </authorList>
    </citation>
    <scope>NUCLEOTIDE SEQUENCE [LARGE SCALE GENOMIC DNA]</scope>
    <source>
        <strain evidence="1 2">7_3_47FAA</strain>
    </source>
</reference>
<sequence>MPNIEFRQLTPDFYAEHQHLVEIIDKGKDGKITNKGRGYGVLLVDVYGYKFAIPLRSRMHINHTDNFTTKIYRYNGKRVRHGLDYSKAVIITEMRFVSKAPFFLADKSDFVKISKSEHIIIAAFEKYVTRYIRAVQKEDKNILRRYKYSTLQNYHRELGLIKQESNL</sequence>
<protein>
    <submittedName>
        <fullName evidence="1">Uncharacterized protein</fullName>
    </submittedName>
</protein>
<gene>
    <name evidence="1" type="ORF">HMPREF1015_03110</name>
</gene>
<dbReference type="EMBL" id="ACWF01000018">
    <property type="protein sequence ID" value="EHL79324.1"/>
    <property type="molecule type" value="Genomic_DNA"/>
</dbReference>
<name>G9QHQ1_9BACI</name>
<evidence type="ECO:0000313" key="1">
    <source>
        <dbReference type="EMBL" id="EHL79324.1"/>
    </source>
</evidence>
<accession>G9QHQ1</accession>
<dbReference type="HOGENOM" id="CLU_104070_2_0_9"/>
<dbReference type="AlphaFoldDB" id="G9QHQ1"/>